<dbReference type="PANTHER" id="PTHR15614">
    <property type="entry name" value="INTRAFLAGELLAR TRANSPORT PROTEIN 81 HOMOLOG"/>
    <property type="match status" value="1"/>
</dbReference>
<evidence type="ECO:0000313" key="2">
    <source>
        <dbReference type="Proteomes" id="UP000324800"/>
    </source>
</evidence>
<dbReference type="AlphaFoldDB" id="A0A5J4Q4T8"/>
<dbReference type="GO" id="GO:0042073">
    <property type="term" value="P:intraciliary transport"/>
    <property type="evidence" value="ECO:0007669"/>
    <property type="project" value="InterPro"/>
</dbReference>
<feature type="non-terminal residue" evidence="1">
    <location>
        <position position="134"/>
    </location>
</feature>
<proteinExistence type="predicted"/>
<dbReference type="OrthoDB" id="276029at2759"/>
<gene>
    <name evidence="1" type="ORF">EZS28_055365</name>
</gene>
<dbReference type="GO" id="GO:0060271">
    <property type="term" value="P:cilium assembly"/>
    <property type="evidence" value="ECO:0007669"/>
    <property type="project" value="InterPro"/>
</dbReference>
<organism evidence="1 2">
    <name type="scientific">Streblomastix strix</name>
    <dbReference type="NCBI Taxonomy" id="222440"/>
    <lineage>
        <taxon>Eukaryota</taxon>
        <taxon>Metamonada</taxon>
        <taxon>Preaxostyla</taxon>
        <taxon>Oxymonadida</taxon>
        <taxon>Streblomastigidae</taxon>
        <taxon>Streblomastix</taxon>
    </lineage>
</organism>
<feature type="non-terminal residue" evidence="1">
    <location>
        <position position="1"/>
    </location>
</feature>
<reference evidence="1 2" key="1">
    <citation type="submission" date="2019-03" db="EMBL/GenBank/DDBJ databases">
        <title>Single cell metagenomics reveals metabolic interactions within the superorganism composed of flagellate Streblomastix strix and complex community of Bacteroidetes bacteria on its surface.</title>
        <authorList>
            <person name="Treitli S.C."/>
            <person name="Kolisko M."/>
            <person name="Husnik F."/>
            <person name="Keeling P."/>
            <person name="Hampl V."/>
        </authorList>
    </citation>
    <scope>NUCLEOTIDE SEQUENCE [LARGE SCALE GENOMIC DNA]</scope>
    <source>
        <strain evidence="1">ST1C</strain>
    </source>
</reference>
<dbReference type="PANTHER" id="PTHR15614:SF2">
    <property type="entry name" value="INTRAFLAGELLAR TRANSPORT PROTEIN 81 HOMOLOG"/>
    <property type="match status" value="1"/>
</dbReference>
<accession>A0A5J4Q4T8</accession>
<dbReference type="GO" id="GO:0030992">
    <property type="term" value="C:intraciliary transport particle B"/>
    <property type="evidence" value="ECO:0007669"/>
    <property type="project" value="InterPro"/>
</dbReference>
<dbReference type="GO" id="GO:0036064">
    <property type="term" value="C:ciliary basal body"/>
    <property type="evidence" value="ECO:0007669"/>
    <property type="project" value="TreeGrafter"/>
</dbReference>
<evidence type="ECO:0000313" key="1">
    <source>
        <dbReference type="EMBL" id="KAA6315781.1"/>
    </source>
</evidence>
<protein>
    <submittedName>
        <fullName evidence="1">Uncharacterized protein</fullName>
    </submittedName>
</protein>
<name>A0A5J4Q4T8_9EUKA</name>
<dbReference type="Proteomes" id="UP000324800">
    <property type="component" value="Unassembled WGS sequence"/>
</dbReference>
<dbReference type="Gene3D" id="1.10.418.70">
    <property type="entry name" value="Intraflagellar transport protein 81, N-terminal domain"/>
    <property type="match status" value="1"/>
</dbReference>
<comment type="caution">
    <text evidence="1">The sequence shown here is derived from an EMBL/GenBank/DDBJ whole genome shotgun (WGS) entry which is preliminary data.</text>
</comment>
<sequence length="134" mass="15849">EGLKDDLEQMKKPVLQSVALWLLEGREKHEQRVYLAKYLLRIEIPPDILSQDDFLIDANNQYMEAMENFKQTHKAYKELTKGLPDPAPLQEKHEQLEEEIDVLNNLLQQNLDKSKDKQKFVLIKVIRQLEKPKK</sequence>
<dbReference type="EMBL" id="SNRW01047272">
    <property type="protein sequence ID" value="KAA6315781.1"/>
    <property type="molecule type" value="Genomic_DNA"/>
</dbReference>
<dbReference type="InterPro" id="IPR043016">
    <property type="entry name" value="IFT81_N_sf"/>
</dbReference>
<dbReference type="InterPro" id="IPR029600">
    <property type="entry name" value="IFT81"/>
</dbReference>
<dbReference type="GO" id="GO:0015631">
    <property type="term" value="F:tubulin binding"/>
    <property type="evidence" value="ECO:0007669"/>
    <property type="project" value="InterPro"/>
</dbReference>